<accession>A0A4Y2W8E0</accession>
<reference evidence="1 2" key="1">
    <citation type="journal article" date="2019" name="Sci. Rep.">
        <title>Orb-weaving spider Araneus ventricosus genome elucidates the spidroin gene catalogue.</title>
        <authorList>
            <person name="Kono N."/>
            <person name="Nakamura H."/>
            <person name="Ohtoshi R."/>
            <person name="Moran D.A.P."/>
            <person name="Shinohara A."/>
            <person name="Yoshida Y."/>
            <person name="Fujiwara M."/>
            <person name="Mori M."/>
            <person name="Tomita M."/>
            <person name="Arakawa K."/>
        </authorList>
    </citation>
    <scope>NUCLEOTIDE SEQUENCE [LARGE SCALE GENOMIC DNA]</scope>
</reference>
<gene>
    <name evidence="1" type="ORF">AVEN_121930_1</name>
</gene>
<name>A0A4Y2W8E0_ARAVE</name>
<protein>
    <submittedName>
        <fullName evidence="1">Uncharacterized protein</fullName>
    </submittedName>
</protein>
<dbReference type="OrthoDB" id="6437429at2759"/>
<proteinExistence type="predicted"/>
<dbReference type="InterPro" id="IPR036397">
    <property type="entry name" value="RNaseH_sf"/>
</dbReference>
<evidence type="ECO:0000313" key="2">
    <source>
        <dbReference type="Proteomes" id="UP000499080"/>
    </source>
</evidence>
<organism evidence="1 2">
    <name type="scientific">Araneus ventricosus</name>
    <name type="common">Orbweaver spider</name>
    <name type="synonym">Epeira ventricosa</name>
    <dbReference type="NCBI Taxonomy" id="182803"/>
    <lineage>
        <taxon>Eukaryota</taxon>
        <taxon>Metazoa</taxon>
        <taxon>Ecdysozoa</taxon>
        <taxon>Arthropoda</taxon>
        <taxon>Chelicerata</taxon>
        <taxon>Arachnida</taxon>
        <taxon>Araneae</taxon>
        <taxon>Araneomorphae</taxon>
        <taxon>Entelegynae</taxon>
        <taxon>Araneoidea</taxon>
        <taxon>Araneidae</taxon>
        <taxon>Araneus</taxon>
    </lineage>
</organism>
<evidence type="ECO:0000313" key="1">
    <source>
        <dbReference type="EMBL" id="GBO32247.1"/>
    </source>
</evidence>
<dbReference type="GO" id="GO:0003676">
    <property type="term" value="F:nucleic acid binding"/>
    <property type="evidence" value="ECO:0007669"/>
    <property type="project" value="InterPro"/>
</dbReference>
<dbReference type="PANTHER" id="PTHR47326:SF1">
    <property type="entry name" value="HTH PSQ-TYPE DOMAIN-CONTAINING PROTEIN"/>
    <property type="match status" value="1"/>
</dbReference>
<comment type="caution">
    <text evidence="1">The sequence shown here is derived from an EMBL/GenBank/DDBJ whole genome shotgun (WGS) entry which is preliminary data.</text>
</comment>
<dbReference type="PANTHER" id="PTHR47326">
    <property type="entry name" value="TRANSPOSABLE ELEMENT TC3 TRANSPOSASE-LIKE PROTEIN"/>
    <property type="match status" value="1"/>
</dbReference>
<keyword evidence="2" id="KW-1185">Reference proteome</keyword>
<dbReference type="Gene3D" id="3.30.420.10">
    <property type="entry name" value="Ribonuclease H-like superfamily/Ribonuclease H"/>
    <property type="match status" value="1"/>
</dbReference>
<sequence>MKRNSQKINVCCALSYDTVIGSFFFAETSLSAKIYLDMSQIYGIPQMQHLQPTIIFQQAGVPPHSGTDGRAFLDTTIPNQRNGHGGPIVCPPRSPNVTPLDFVLLGLRERQSLLKGDL</sequence>
<dbReference type="Proteomes" id="UP000499080">
    <property type="component" value="Unassembled WGS sequence"/>
</dbReference>
<dbReference type="EMBL" id="BGPR01055696">
    <property type="protein sequence ID" value="GBO32247.1"/>
    <property type="molecule type" value="Genomic_DNA"/>
</dbReference>
<dbReference type="AlphaFoldDB" id="A0A4Y2W8E0"/>